<comment type="caution">
    <text evidence="1">The sequence shown here is derived from an EMBL/GenBank/DDBJ whole genome shotgun (WGS) entry which is preliminary data.</text>
</comment>
<keyword evidence="2" id="KW-1185">Reference proteome</keyword>
<organism evidence="1 2">
    <name type="scientific">Macrococcoides caseolyticum</name>
    <dbReference type="NCBI Taxonomy" id="69966"/>
    <lineage>
        <taxon>Bacteria</taxon>
        <taxon>Bacillati</taxon>
        <taxon>Bacillota</taxon>
        <taxon>Bacilli</taxon>
        <taxon>Bacillales</taxon>
        <taxon>Staphylococcaceae</taxon>
        <taxon>Macrococcoides</taxon>
    </lineage>
</organism>
<reference evidence="1" key="1">
    <citation type="submission" date="2017-12" db="EMBL/GenBank/DDBJ databases">
        <title>Genomics of Macrococcus caseolyticus.</title>
        <authorList>
            <person name="MacFadyen A.C."/>
            <person name="Paterson G.K."/>
        </authorList>
    </citation>
    <scope>NUCLEOTIDE SEQUENCE</scope>
    <source>
        <strain evidence="1">5459_5_49</strain>
    </source>
</reference>
<evidence type="ECO:0000313" key="1">
    <source>
        <dbReference type="EMBL" id="PKE55313.1"/>
    </source>
</evidence>
<name>A0ACC9MPF7_9STAP</name>
<sequence>MLWRLKFMEGKEMIPKFRAWDKEDESWIDIKSLGMMEGEITILEEWDDDLPYFIEDLGKTWELIQSTGLHDKNGKEIFEGDILKSPYGFIGKVNIVEGAWYVQHSDFTNNHFLYVAQGKSVIIGNIHEHSHLLDNGGHRE</sequence>
<gene>
    <name evidence="1" type="ORF">CW682_12275</name>
</gene>
<accession>A0ACC9MPF7</accession>
<protein>
    <submittedName>
        <fullName evidence="1">DNA-packaging protein</fullName>
    </submittedName>
</protein>
<dbReference type="EMBL" id="PIWU01000034">
    <property type="protein sequence ID" value="PKE55313.1"/>
    <property type="molecule type" value="Genomic_DNA"/>
</dbReference>
<proteinExistence type="predicted"/>
<evidence type="ECO:0000313" key="2">
    <source>
        <dbReference type="Proteomes" id="UP000233606"/>
    </source>
</evidence>
<dbReference type="Proteomes" id="UP000233606">
    <property type="component" value="Unassembled WGS sequence"/>
</dbReference>